<organism evidence="12 13">
    <name type="scientific">Cricetulus griseus</name>
    <name type="common">Chinese hamster</name>
    <name type="synonym">Cricetulus barabensis griseus</name>
    <dbReference type="NCBI Taxonomy" id="10029"/>
    <lineage>
        <taxon>Eukaryota</taxon>
        <taxon>Metazoa</taxon>
        <taxon>Chordata</taxon>
        <taxon>Craniata</taxon>
        <taxon>Vertebrata</taxon>
        <taxon>Euteleostomi</taxon>
        <taxon>Mammalia</taxon>
        <taxon>Eutheria</taxon>
        <taxon>Euarchontoglires</taxon>
        <taxon>Glires</taxon>
        <taxon>Rodentia</taxon>
        <taxon>Myomorpha</taxon>
        <taxon>Muroidea</taxon>
        <taxon>Cricetidae</taxon>
        <taxon>Cricetinae</taxon>
        <taxon>Cricetulus</taxon>
    </lineage>
</organism>
<dbReference type="PANTHER" id="PTHR15459">
    <property type="entry name" value="POLYAMINE-MODULATED FACTOR 1"/>
    <property type="match status" value="1"/>
</dbReference>
<dbReference type="GeneID" id="100756436"/>
<dbReference type="GO" id="GO:0051301">
    <property type="term" value="P:cell division"/>
    <property type="evidence" value="ECO:0007669"/>
    <property type="project" value="UniProtKB-KW"/>
</dbReference>
<reference evidence="14" key="2">
    <citation type="journal article" date="2020" name="Biotechnol. Bioeng.">
        <title>Chromosome-scale scaffolds for the Chinese hamster reference genome assembly to facilitate the study of the CHO epigenome.</title>
        <authorList>
            <person name="Hilliard W."/>
            <person name="MacDonald M."/>
            <person name="Lee K.H."/>
        </authorList>
    </citation>
    <scope>NUCLEOTIDE SEQUENCE [LARGE SCALE GENOMIC DNA]</scope>
    <source>
        <strain evidence="14">17A/GY</strain>
    </source>
</reference>
<dbReference type="CTD" id="11243"/>
<protein>
    <submittedName>
        <fullName evidence="12 15">Polyamine-modulated factor 1</fullName>
    </submittedName>
</protein>
<evidence type="ECO:0000313" key="14">
    <source>
        <dbReference type="Proteomes" id="UP001108280"/>
    </source>
</evidence>
<name>A0A8C2LSU7_CRIGR</name>
<feature type="region of interest" description="Disordered" evidence="11">
    <location>
        <begin position="1"/>
        <end position="25"/>
    </location>
</feature>
<evidence type="ECO:0000256" key="9">
    <source>
        <dbReference type="ARBA" id="ARBA00023328"/>
    </source>
</evidence>
<evidence type="ECO:0000313" key="15">
    <source>
        <dbReference type="RefSeq" id="XP_027248927.1"/>
    </source>
</evidence>
<dbReference type="InterPro" id="IPR007128">
    <property type="entry name" value="PMF1/Nnf1"/>
</dbReference>
<keyword evidence="9" id="KW-0137">Centromere</keyword>
<reference evidence="14" key="1">
    <citation type="journal article" date="2018" name="Biotechnol. Bioeng.">
        <title>A reference genome of the Chinese hamster based on a hybrid assembly strategy.</title>
        <authorList>
            <person name="Rupp O."/>
            <person name="MacDonald M.L."/>
            <person name="Li S."/>
            <person name="Dhiman H."/>
            <person name="Polson S."/>
            <person name="Griep S."/>
            <person name="Heffner K."/>
            <person name="Hernandez I."/>
            <person name="Brinkrolf K."/>
            <person name="Jadhav V."/>
            <person name="Samoudi M."/>
            <person name="Hao H."/>
            <person name="Kingham B."/>
            <person name="Goesmann A."/>
            <person name="Betenbaugh M.J."/>
            <person name="Lewis N.E."/>
            <person name="Borth N."/>
            <person name="Lee K.H."/>
        </authorList>
    </citation>
    <scope>NUCLEOTIDE SEQUENCE [LARGE SCALE GENOMIC DNA]</scope>
    <source>
        <strain evidence="14">17A/GY</strain>
    </source>
</reference>
<gene>
    <name evidence="12 15" type="primary">Pmf1</name>
</gene>
<evidence type="ECO:0000256" key="3">
    <source>
        <dbReference type="ARBA" id="ARBA00022454"/>
    </source>
</evidence>
<evidence type="ECO:0000256" key="4">
    <source>
        <dbReference type="ARBA" id="ARBA00022618"/>
    </source>
</evidence>
<dbReference type="Ensembl" id="ENSCGRT00001012815.1">
    <property type="protein sequence ID" value="ENSCGRP00001008681.1"/>
    <property type="gene ID" value="ENSCGRG00001010918.1"/>
</dbReference>
<keyword evidence="14" id="KW-1185">Reference proteome</keyword>
<keyword evidence="3" id="KW-0158">Chromosome</keyword>
<dbReference type="GO" id="GO:0007059">
    <property type="term" value="P:chromosome segregation"/>
    <property type="evidence" value="ECO:0007669"/>
    <property type="project" value="TreeGrafter"/>
</dbReference>
<evidence type="ECO:0000313" key="13">
    <source>
        <dbReference type="Proteomes" id="UP000694386"/>
    </source>
</evidence>
<evidence type="ECO:0000256" key="6">
    <source>
        <dbReference type="ARBA" id="ARBA00022838"/>
    </source>
</evidence>
<sequence>MAEVSHGNEAVGKGPEGSSPESVPVDTTVSRVKLLDTIVDTFLQKLVAARRRPSGIPEKDLCSVMAPYFLQQRNTLCHRVQKQEAKNQELADAVLAGRRQVEEMQQQVQALRQAWQALHKEQTELLSVLRAPE</sequence>
<keyword evidence="4" id="KW-0132">Cell division</keyword>
<evidence type="ECO:0000256" key="11">
    <source>
        <dbReference type="SAM" id="MobiDB-lite"/>
    </source>
</evidence>
<keyword evidence="7" id="KW-0539">Nucleus</keyword>
<dbReference type="RefSeq" id="XP_016831341.1">
    <property type="nucleotide sequence ID" value="XM_016975852.3"/>
</dbReference>
<evidence type="ECO:0000256" key="8">
    <source>
        <dbReference type="ARBA" id="ARBA00023306"/>
    </source>
</evidence>
<reference evidence="12" key="4">
    <citation type="submission" date="2025-05" db="UniProtKB">
        <authorList>
            <consortium name="Ensembl"/>
        </authorList>
    </citation>
    <scope>IDENTIFICATION</scope>
</reference>
<evidence type="ECO:0000256" key="1">
    <source>
        <dbReference type="ARBA" id="ARBA00004123"/>
    </source>
</evidence>
<accession>A0A8C2LSU7</accession>
<keyword evidence="6" id="KW-0995">Kinetochore</keyword>
<keyword evidence="8" id="KW-0131">Cell cycle</keyword>
<dbReference type="OrthoDB" id="18453at2759"/>
<evidence type="ECO:0000313" key="12">
    <source>
        <dbReference type="Ensembl" id="ENSCGRP00001008681.1"/>
    </source>
</evidence>
<evidence type="ECO:0000256" key="5">
    <source>
        <dbReference type="ARBA" id="ARBA00022776"/>
    </source>
</evidence>
<feature type="coiled-coil region" evidence="10">
    <location>
        <begin position="87"/>
        <end position="121"/>
    </location>
</feature>
<dbReference type="GO" id="GO:0000444">
    <property type="term" value="C:MIS12/MIND type complex"/>
    <property type="evidence" value="ECO:0007669"/>
    <property type="project" value="InterPro"/>
</dbReference>
<evidence type="ECO:0000256" key="2">
    <source>
        <dbReference type="ARBA" id="ARBA00004629"/>
    </source>
</evidence>
<dbReference type="PANTHER" id="PTHR15459:SF3">
    <property type="entry name" value="POLYAMINE-MODULATED FACTOR 1"/>
    <property type="match status" value="1"/>
</dbReference>
<dbReference type="AlphaFoldDB" id="A0A8C2LSU7"/>
<keyword evidence="5" id="KW-0498">Mitosis</keyword>
<reference evidence="15" key="3">
    <citation type="submission" date="2025-04" db="UniProtKB">
        <authorList>
            <consortium name="RefSeq"/>
        </authorList>
    </citation>
    <scope>IDENTIFICATION</scope>
    <source>
        <strain evidence="15">17A/GY</strain>
        <tissue evidence="15">Liver</tissue>
    </source>
</reference>
<comment type="subcellular location">
    <subcellularLocation>
        <location evidence="2">Chromosome</location>
        <location evidence="2">Centromere</location>
        <location evidence="2">Kinetochore</location>
    </subcellularLocation>
    <subcellularLocation>
        <location evidence="1">Nucleus</location>
    </subcellularLocation>
</comment>
<evidence type="ECO:0000256" key="7">
    <source>
        <dbReference type="ARBA" id="ARBA00023242"/>
    </source>
</evidence>
<proteinExistence type="predicted"/>
<dbReference type="Pfam" id="PF03980">
    <property type="entry name" value="Nnf1"/>
    <property type="match status" value="1"/>
</dbReference>
<evidence type="ECO:0000256" key="10">
    <source>
        <dbReference type="SAM" id="Coils"/>
    </source>
</evidence>
<dbReference type="RefSeq" id="XP_027248927.1">
    <property type="nucleotide sequence ID" value="XM_027393126.2"/>
</dbReference>
<dbReference type="GeneTree" id="ENSGT00940000162656"/>
<dbReference type="Proteomes" id="UP000694386">
    <property type="component" value="Unplaced"/>
</dbReference>
<dbReference type="Proteomes" id="UP001108280">
    <property type="component" value="Chromosome 1"/>
</dbReference>
<keyword evidence="10" id="KW-0175">Coiled coil</keyword>
<dbReference type="GO" id="GO:0005634">
    <property type="term" value="C:nucleus"/>
    <property type="evidence" value="ECO:0007669"/>
    <property type="project" value="UniProtKB-SubCell"/>
</dbReference>